<dbReference type="EMBL" id="JAROCB010000004">
    <property type="protein sequence ID" value="MDN4598493.1"/>
    <property type="molecule type" value="Genomic_DNA"/>
</dbReference>
<dbReference type="RefSeq" id="WP_301219837.1">
    <property type="nucleotide sequence ID" value="NZ_JAROCB010000004.1"/>
</dbReference>
<feature type="compositionally biased region" description="Pro residues" evidence="1">
    <location>
        <begin position="62"/>
        <end position="80"/>
    </location>
</feature>
<evidence type="ECO:0000313" key="3">
    <source>
        <dbReference type="Proteomes" id="UP001174210"/>
    </source>
</evidence>
<proteinExistence type="predicted"/>
<name>A0ABT8J085_9MICO</name>
<accession>A0ABT8J085</accession>
<dbReference type="Proteomes" id="UP001174210">
    <property type="component" value="Unassembled WGS sequence"/>
</dbReference>
<sequence length="140" mass="14715">MHHLAPAPVRPAHLHRPLRGERPMTPRAGGGRDAAALPRLGHPEAEFDLAHATTVRSLSPAPLVPVPPLGPDGVAPPRPGPDLADAVDPSPSILCAALARCVVEILAGARSLDQVARWVSDVVYTKGVVNCAPRRALSRR</sequence>
<keyword evidence="3" id="KW-1185">Reference proteome</keyword>
<dbReference type="InterPro" id="IPR045596">
    <property type="entry name" value="DUF6459"/>
</dbReference>
<gene>
    <name evidence="2" type="ORF">P5G59_15170</name>
</gene>
<reference evidence="2" key="1">
    <citation type="submission" date="2023-03" db="EMBL/GenBank/DDBJ databases">
        <title>MT1 and MT2 Draft Genomes of Novel Species.</title>
        <authorList>
            <person name="Venkateswaran K."/>
        </authorList>
    </citation>
    <scope>NUCLEOTIDE SEQUENCE</scope>
    <source>
        <strain evidence="2">F6_8S_P_1A</strain>
    </source>
</reference>
<feature type="region of interest" description="Disordered" evidence="1">
    <location>
        <begin position="60"/>
        <end position="85"/>
    </location>
</feature>
<evidence type="ECO:0000313" key="2">
    <source>
        <dbReference type="EMBL" id="MDN4598493.1"/>
    </source>
</evidence>
<organism evidence="2 3">
    <name type="scientific">Leifsonia virtsii</name>
    <dbReference type="NCBI Taxonomy" id="3035915"/>
    <lineage>
        <taxon>Bacteria</taxon>
        <taxon>Bacillati</taxon>
        <taxon>Actinomycetota</taxon>
        <taxon>Actinomycetes</taxon>
        <taxon>Micrococcales</taxon>
        <taxon>Microbacteriaceae</taxon>
        <taxon>Leifsonia</taxon>
    </lineage>
</organism>
<feature type="region of interest" description="Disordered" evidence="1">
    <location>
        <begin position="1"/>
        <end position="42"/>
    </location>
</feature>
<comment type="caution">
    <text evidence="2">The sequence shown here is derived from an EMBL/GenBank/DDBJ whole genome shotgun (WGS) entry which is preliminary data.</text>
</comment>
<dbReference type="Pfam" id="PF20060">
    <property type="entry name" value="DUF6459"/>
    <property type="match status" value="1"/>
</dbReference>
<evidence type="ECO:0000256" key="1">
    <source>
        <dbReference type="SAM" id="MobiDB-lite"/>
    </source>
</evidence>
<protein>
    <submittedName>
        <fullName evidence="2">Rv3235 family protein</fullName>
    </submittedName>
</protein>